<dbReference type="EC" id="5.6.2.3" evidence="1"/>
<comment type="catalytic activity">
    <reaction evidence="1">
        <text>ATP + H2O = ADP + phosphate + H(+)</text>
        <dbReference type="Rhea" id="RHEA:13065"/>
        <dbReference type="ChEBI" id="CHEBI:15377"/>
        <dbReference type="ChEBI" id="CHEBI:15378"/>
        <dbReference type="ChEBI" id="CHEBI:30616"/>
        <dbReference type="ChEBI" id="CHEBI:43474"/>
        <dbReference type="ChEBI" id="CHEBI:456216"/>
        <dbReference type="EC" id="5.6.2.3"/>
    </reaction>
</comment>
<evidence type="ECO:0000256" key="1">
    <source>
        <dbReference type="RuleBase" id="RU363044"/>
    </source>
</evidence>
<dbReference type="Pfam" id="PF14214">
    <property type="entry name" value="Helitron_like_N"/>
    <property type="match status" value="1"/>
</dbReference>
<dbReference type="EMBL" id="DS028141">
    <property type="protein sequence ID" value="EEY59518.1"/>
    <property type="molecule type" value="Genomic_DNA"/>
</dbReference>
<dbReference type="Proteomes" id="UP000006643">
    <property type="component" value="Unassembled WGS sequence"/>
</dbReference>
<dbReference type="RefSeq" id="XP_002900711.1">
    <property type="nucleotide sequence ID" value="XM_002900665.1"/>
</dbReference>
<evidence type="ECO:0000259" key="3">
    <source>
        <dbReference type="Pfam" id="PF05970"/>
    </source>
</evidence>
<feature type="domain" description="DNA helicase Pif1-like 2B" evidence="5">
    <location>
        <begin position="1624"/>
        <end position="1670"/>
    </location>
</feature>
<dbReference type="HOGENOM" id="CLU_001324_0_3_1"/>
<keyword evidence="1" id="KW-0378">Hydrolase</keyword>
<feature type="compositionally biased region" description="Basic and acidic residues" evidence="2">
    <location>
        <begin position="147"/>
        <end position="157"/>
    </location>
</feature>
<sequence length="1791" mass="205052">MARAKRKRTREELEEALRENELINATPMQEEKEARKRRMNKRRRKRCDLNKALQALSVHQEATAVTEVTEGQAGRFKEREEKTEESDPVIFQRRFAAQMEAAYQARATEVASLAVRLIPPAPVQEAIPVSAAQRACERRANRTLSQTDRDRTRDTQRSRTRRANMSLSQRDRARKKDAERKRARRARLHGEDLHEQRGNNRQQQTAHRAELNQQQRQYERDLNRQQHAVRRAELPLEDRDAERELNRQQHADRRADLSGQERDAERELHRQQEGYRRDRLTDEERQQELERVRTRRQCVRHGHALISLADFDASMITGDHVVNGRHKLPATTVCPICNAWKWPGESAISCCLAGRVKLPPLHPAPPKLLQLYGDPDFRRQIRAYNQAFAFTSIGASCSNRSFQNVRQDESVAGTHGVYTYRIQGAMGHYLGSLLPHIDRRTGARVAPKFAQIYIVDPDMQHRAERRLGIFADLDRVALLDIEKMMAEHNPLAQRFLHFGQQVRQHNTETPVDLVFRLHDNSSRPRTHNRPTVSEVAATLIEDGNLAQPRDLLLFTRDQRLLRLYETHADYDPLQYPLLLPYGEKGWTYTDEFANGAEYRNKKAMSLREHVAFRLHQKANDQSALHQGGRLFQQWCVDQRAKCEQEQLRWVANNQKTLRADQYRGVQDALLNEDTLALAEGEVLLSEYDRAQNRLVHPDRDGGGRGRPTHFLNQVGKRIILPASHLGSPRSMYKSYQDSMAIVREYGRPDVFLTETCNPKWDEILEAIPSNIQTAQDRPDIVARVWQQKLQATLDDLNQGVLGRVRARIYVVEFQKRGLPHAHVLIILADEDKPRTREIVDKMVCAEIPDKDTNPQLYETVMSCMLHGPCGPANPSCACMKDGKCTKGYPKPLAEVTQANANGYPVYRRRRRQQGVLKFKGREYDNATINQWVVPYNPYLSRKYNCHINVEVCTDITAVKYLYKYVYKGPDMAILTVEEVRGGQQSARREPNEILRFLSARYISPVEACMRLLDFTIQGKTHAVTQLTVHLESGQTVCFRETENPEAVLERGSHTMLTRFFELCASEVPENHIARTMLYQDIPKEFCWKAPEKGQPKSWVRRKQYQAAVGRMIHVSPRDMERFYLRLLLCQRRGPTSFEDLRTVNGIVCPTFQIAAREAGYLENDNEWVSCLREAAEFQMPYQLRQLFVTILVYSAPANVGVLWDRFFADLSQDFARKHQALRDPFKSALVEFETLMSIQELLQASGYAVADFDELPQLGSFPTLIRESLRQNGLLRRELTGYDASALEAIVNTEDLLNEGQRVVYEQIVEAVECPEEGKKLFFVDGPGGTGKSTLLRNILAKVRLSGKIAIAVASSGIASLLLMGGRTAHSTFKIPLKLNESSTCGIRKNSHIQELIKHASLIIWDEAPMAHRHAFEAVDRTLRDILDNDTEPFGGKVFVLSGDFRQILPVVKNGTPVETIDACLKSSRLWPQFQTFRLTENMRVRTADTADTAEEMAAFSEFLLQIGEGRHDVTPSLGSDYMKIPRDMLIENPPVPEDEDQEIRPGVIPSGMDRIIDEMYGEINNPEVATDEYFANRTILTTTNAIVHRINEAVTDRLTKQAREYMSSDSVQDDGDGNFFEQEVLHSMNISGMPPHKLTLKVGMPIMMMRNLNPDLGMCNGTRLRIVALKPHVIHATIMTGKRQGQHVLIPRIVFISDGDIRSFPFHLRRKQFPVQLAFAMTINKAQGQTVQYLGLYLATPCFSHGQLYVAMSRVTSRSRFKALVEYPKLEEEDGVYAQNIVYRQIFGCR</sequence>
<dbReference type="GO" id="GO:0043139">
    <property type="term" value="F:5'-3' DNA helicase activity"/>
    <property type="evidence" value="ECO:0007669"/>
    <property type="project" value="UniProtKB-EC"/>
</dbReference>
<dbReference type="PANTHER" id="PTHR10492">
    <property type="match status" value="1"/>
</dbReference>
<feature type="compositionally biased region" description="Basic and acidic residues" evidence="2">
    <location>
        <begin position="169"/>
        <end position="180"/>
    </location>
</feature>
<dbReference type="GO" id="GO:0000723">
    <property type="term" value="P:telomere maintenance"/>
    <property type="evidence" value="ECO:0007669"/>
    <property type="project" value="InterPro"/>
</dbReference>
<feature type="compositionally biased region" description="Basic residues" evidence="2">
    <location>
        <begin position="35"/>
        <end position="45"/>
    </location>
</feature>
<dbReference type="InterPro" id="IPR025476">
    <property type="entry name" value="Helitron_helicase-like"/>
</dbReference>
<name>D0NJ00_PHYIT</name>
<dbReference type="STRING" id="403677.D0NJ00"/>
<dbReference type="GO" id="GO:0005524">
    <property type="term" value="F:ATP binding"/>
    <property type="evidence" value="ECO:0007669"/>
    <property type="project" value="UniProtKB-KW"/>
</dbReference>
<evidence type="ECO:0000313" key="6">
    <source>
        <dbReference type="EMBL" id="EEY59518.1"/>
    </source>
</evidence>
<dbReference type="Pfam" id="PF21530">
    <property type="entry name" value="Pif1_2B_dom"/>
    <property type="match status" value="1"/>
</dbReference>
<dbReference type="InterPro" id="IPR010285">
    <property type="entry name" value="DNA_helicase_pif1-like_DEAD"/>
</dbReference>
<keyword evidence="1" id="KW-0227">DNA damage</keyword>
<dbReference type="GeneID" id="9473087"/>
<evidence type="ECO:0000313" key="7">
    <source>
        <dbReference type="Proteomes" id="UP000006643"/>
    </source>
</evidence>
<dbReference type="InParanoid" id="D0NJ00"/>
<gene>
    <name evidence="6" type="ORF">PITG_12075</name>
</gene>
<dbReference type="InterPro" id="IPR049163">
    <property type="entry name" value="Pif1-like_2B_dom"/>
</dbReference>
<comment type="similarity">
    <text evidence="1">Belongs to the helicase family.</text>
</comment>
<dbReference type="Gene3D" id="3.40.50.300">
    <property type="entry name" value="P-loop containing nucleotide triphosphate hydrolases"/>
    <property type="match status" value="1"/>
</dbReference>
<dbReference type="eggNOG" id="KOG0987">
    <property type="taxonomic scope" value="Eukaryota"/>
</dbReference>
<keyword evidence="1" id="KW-0067">ATP-binding</keyword>
<accession>D0NJ00</accession>
<evidence type="ECO:0000259" key="5">
    <source>
        <dbReference type="Pfam" id="PF21530"/>
    </source>
</evidence>
<comment type="cofactor">
    <cofactor evidence="1">
        <name>Mg(2+)</name>
        <dbReference type="ChEBI" id="CHEBI:18420"/>
    </cofactor>
</comment>
<feature type="compositionally biased region" description="Basic and acidic residues" evidence="2">
    <location>
        <begin position="217"/>
        <end position="290"/>
    </location>
</feature>
<dbReference type="Pfam" id="PF05970">
    <property type="entry name" value="PIF1"/>
    <property type="match status" value="1"/>
</dbReference>
<keyword evidence="1" id="KW-0233">DNA recombination</keyword>
<keyword evidence="1 6" id="KW-0347">Helicase</keyword>
<dbReference type="GO" id="GO:0016887">
    <property type="term" value="F:ATP hydrolysis activity"/>
    <property type="evidence" value="ECO:0007669"/>
    <property type="project" value="RHEA"/>
</dbReference>
<dbReference type="KEGG" id="pif:PITG_12075"/>
<keyword evidence="7" id="KW-1185">Reference proteome</keyword>
<organism evidence="6 7">
    <name type="scientific">Phytophthora infestans (strain T30-4)</name>
    <name type="common">Potato late blight agent</name>
    <dbReference type="NCBI Taxonomy" id="403677"/>
    <lineage>
        <taxon>Eukaryota</taxon>
        <taxon>Sar</taxon>
        <taxon>Stramenopiles</taxon>
        <taxon>Oomycota</taxon>
        <taxon>Peronosporomycetes</taxon>
        <taxon>Peronosporales</taxon>
        <taxon>Peronosporaceae</taxon>
        <taxon>Phytophthora</taxon>
    </lineage>
</organism>
<feature type="region of interest" description="Disordered" evidence="2">
    <location>
        <begin position="137"/>
        <end position="290"/>
    </location>
</feature>
<dbReference type="GO" id="GO:0006310">
    <property type="term" value="P:DNA recombination"/>
    <property type="evidence" value="ECO:0007669"/>
    <property type="project" value="UniProtKB-KW"/>
</dbReference>
<dbReference type="VEuPathDB" id="FungiDB:PITG_12075"/>
<dbReference type="PANTHER" id="PTHR10492:SF57">
    <property type="entry name" value="ATP-DEPENDENT DNA HELICASE"/>
    <property type="match status" value="1"/>
</dbReference>
<dbReference type="OMA" id="DECELCE"/>
<keyword evidence="1" id="KW-0547">Nucleotide-binding</keyword>
<feature type="compositionally biased region" description="Polar residues" evidence="2">
    <location>
        <begin position="199"/>
        <end position="216"/>
    </location>
</feature>
<dbReference type="FunFam" id="3.40.50.300:FF:002884">
    <property type="entry name" value="ATP-dependent DNA helicase"/>
    <property type="match status" value="1"/>
</dbReference>
<dbReference type="SUPFAM" id="SSF52540">
    <property type="entry name" value="P-loop containing nucleoside triphosphate hydrolases"/>
    <property type="match status" value="2"/>
</dbReference>
<evidence type="ECO:0000259" key="4">
    <source>
        <dbReference type="Pfam" id="PF14214"/>
    </source>
</evidence>
<feature type="compositionally biased region" description="Basic and acidic residues" evidence="2">
    <location>
        <begin position="188"/>
        <end position="198"/>
    </location>
</feature>
<feature type="domain" description="Helitron helicase-like" evidence="4">
    <location>
        <begin position="609"/>
        <end position="825"/>
    </location>
</feature>
<dbReference type="OrthoDB" id="105821at2759"/>
<proteinExistence type="inferred from homology"/>
<dbReference type="CDD" id="cd18809">
    <property type="entry name" value="SF1_C_RecD"/>
    <property type="match status" value="1"/>
</dbReference>
<feature type="domain" description="DNA helicase Pif1-like DEAD-box helicase" evidence="3">
    <location>
        <begin position="1297"/>
        <end position="1513"/>
    </location>
</feature>
<reference evidence="7" key="1">
    <citation type="journal article" date="2009" name="Nature">
        <title>Genome sequence and analysis of the Irish potato famine pathogen Phytophthora infestans.</title>
        <authorList>
            <consortium name="The Broad Institute Genome Sequencing Platform"/>
            <person name="Haas B.J."/>
            <person name="Kamoun S."/>
            <person name="Zody M.C."/>
            <person name="Jiang R.H."/>
            <person name="Handsaker R.E."/>
            <person name="Cano L.M."/>
            <person name="Grabherr M."/>
            <person name="Kodira C.D."/>
            <person name="Raffaele S."/>
            <person name="Torto-Alalibo T."/>
            <person name="Bozkurt T.O."/>
            <person name="Ah-Fong A.M."/>
            <person name="Alvarado L."/>
            <person name="Anderson V.L."/>
            <person name="Armstrong M.R."/>
            <person name="Avrova A."/>
            <person name="Baxter L."/>
            <person name="Beynon J."/>
            <person name="Boevink P.C."/>
            <person name="Bollmann S.R."/>
            <person name="Bos J.I."/>
            <person name="Bulone V."/>
            <person name="Cai G."/>
            <person name="Cakir C."/>
            <person name="Carrington J.C."/>
            <person name="Chawner M."/>
            <person name="Conti L."/>
            <person name="Costanzo S."/>
            <person name="Ewan R."/>
            <person name="Fahlgren N."/>
            <person name="Fischbach M.A."/>
            <person name="Fugelstad J."/>
            <person name="Gilroy E.M."/>
            <person name="Gnerre S."/>
            <person name="Green P.J."/>
            <person name="Grenville-Briggs L.J."/>
            <person name="Griffith J."/>
            <person name="Grunwald N.J."/>
            <person name="Horn K."/>
            <person name="Horner N.R."/>
            <person name="Hu C.H."/>
            <person name="Huitema E."/>
            <person name="Jeong D.H."/>
            <person name="Jones A.M."/>
            <person name="Jones J.D."/>
            <person name="Jones R.W."/>
            <person name="Karlsson E.K."/>
            <person name="Kunjeti S.G."/>
            <person name="Lamour K."/>
            <person name="Liu Z."/>
            <person name="Ma L."/>
            <person name="Maclean D."/>
            <person name="Chibucos M.C."/>
            <person name="McDonald H."/>
            <person name="McWalters J."/>
            <person name="Meijer H.J."/>
            <person name="Morgan W."/>
            <person name="Morris P.F."/>
            <person name="Munro C.A."/>
            <person name="O'Neill K."/>
            <person name="Ospina-Giraldo M."/>
            <person name="Pinzon A."/>
            <person name="Pritchard L."/>
            <person name="Ramsahoye B."/>
            <person name="Ren Q."/>
            <person name="Restrepo S."/>
            <person name="Roy S."/>
            <person name="Sadanandom A."/>
            <person name="Savidor A."/>
            <person name="Schornack S."/>
            <person name="Schwartz D.C."/>
            <person name="Schumann U.D."/>
            <person name="Schwessinger B."/>
            <person name="Seyer L."/>
            <person name="Sharpe T."/>
            <person name="Silvar C."/>
            <person name="Song J."/>
            <person name="Studholme D.J."/>
            <person name="Sykes S."/>
            <person name="Thines M."/>
            <person name="van de Vondervoort P.J."/>
            <person name="Phuntumart V."/>
            <person name="Wawra S."/>
            <person name="Weide R."/>
            <person name="Win J."/>
            <person name="Young C."/>
            <person name="Zhou S."/>
            <person name="Fry W."/>
            <person name="Meyers B.C."/>
            <person name="van West P."/>
            <person name="Ristaino J."/>
            <person name="Govers F."/>
            <person name="Birch P.R."/>
            <person name="Whisson S.C."/>
            <person name="Judelson H.S."/>
            <person name="Nusbaum C."/>
        </authorList>
    </citation>
    <scope>NUCLEOTIDE SEQUENCE [LARGE SCALE GENOMIC DNA]</scope>
    <source>
        <strain evidence="7">T30-4</strain>
    </source>
</reference>
<keyword evidence="1" id="KW-0234">DNA repair</keyword>
<feature type="region of interest" description="Disordered" evidence="2">
    <location>
        <begin position="18"/>
        <end position="45"/>
    </location>
</feature>
<evidence type="ECO:0000256" key="2">
    <source>
        <dbReference type="SAM" id="MobiDB-lite"/>
    </source>
</evidence>
<dbReference type="GO" id="GO:0006281">
    <property type="term" value="P:DNA repair"/>
    <property type="evidence" value="ECO:0007669"/>
    <property type="project" value="UniProtKB-KW"/>
</dbReference>
<dbReference type="InterPro" id="IPR027417">
    <property type="entry name" value="P-loop_NTPase"/>
</dbReference>
<protein>
    <recommendedName>
        <fullName evidence="1">ATP-dependent DNA helicase</fullName>
        <ecNumber evidence="1">5.6.2.3</ecNumber>
    </recommendedName>
</protein>